<evidence type="ECO:0000313" key="5">
    <source>
        <dbReference type="Proteomes" id="UP001049176"/>
    </source>
</evidence>
<dbReference type="EMBL" id="CM032187">
    <property type="protein sequence ID" value="KAG7089030.1"/>
    <property type="molecule type" value="Genomic_DNA"/>
</dbReference>
<keyword evidence="2" id="KW-0802">TPR repeat</keyword>
<keyword evidence="5" id="KW-1185">Reference proteome</keyword>
<name>A0A9P7UPI0_9AGAR</name>
<protein>
    <recommendedName>
        <fullName evidence="6">TPR-like protein</fullName>
    </recommendedName>
</protein>
<dbReference type="KEGG" id="more:E1B28_010741"/>
<dbReference type="AlphaFoldDB" id="A0A9P7UPI0"/>
<dbReference type="GO" id="GO:0072380">
    <property type="term" value="C:TRC complex"/>
    <property type="evidence" value="ECO:0007669"/>
    <property type="project" value="TreeGrafter"/>
</dbReference>
<organism evidence="4 5">
    <name type="scientific">Marasmius oreades</name>
    <name type="common">fairy-ring Marasmius</name>
    <dbReference type="NCBI Taxonomy" id="181124"/>
    <lineage>
        <taxon>Eukaryota</taxon>
        <taxon>Fungi</taxon>
        <taxon>Dikarya</taxon>
        <taxon>Basidiomycota</taxon>
        <taxon>Agaricomycotina</taxon>
        <taxon>Agaricomycetes</taxon>
        <taxon>Agaricomycetidae</taxon>
        <taxon>Agaricales</taxon>
        <taxon>Marasmiineae</taxon>
        <taxon>Marasmiaceae</taxon>
        <taxon>Marasmius</taxon>
    </lineage>
</organism>
<comment type="caution">
    <text evidence="4">The sequence shown here is derived from an EMBL/GenBank/DDBJ whole genome shotgun (WGS) entry which is preliminary data.</text>
</comment>
<dbReference type="RefSeq" id="XP_043005500.1">
    <property type="nucleotide sequence ID" value="XM_043155718.1"/>
</dbReference>
<evidence type="ECO:0008006" key="6">
    <source>
        <dbReference type="Google" id="ProtNLM"/>
    </source>
</evidence>
<keyword evidence="1" id="KW-0677">Repeat</keyword>
<dbReference type="SMART" id="SM00028">
    <property type="entry name" value="TPR"/>
    <property type="match status" value="3"/>
</dbReference>
<dbReference type="PANTHER" id="PTHR45831:SF2">
    <property type="entry name" value="LD24721P"/>
    <property type="match status" value="1"/>
</dbReference>
<dbReference type="InterPro" id="IPR019734">
    <property type="entry name" value="TPR_rpt"/>
</dbReference>
<accession>A0A9P7UPI0</accession>
<dbReference type="GO" id="GO:0016020">
    <property type="term" value="C:membrane"/>
    <property type="evidence" value="ECO:0007669"/>
    <property type="project" value="TreeGrafter"/>
</dbReference>
<evidence type="ECO:0000256" key="2">
    <source>
        <dbReference type="ARBA" id="ARBA00022803"/>
    </source>
</evidence>
<dbReference type="InterPro" id="IPR047150">
    <property type="entry name" value="SGT"/>
</dbReference>
<proteinExistence type="predicted"/>
<keyword evidence="3" id="KW-0175">Coiled coil</keyword>
<feature type="coiled-coil region" evidence="3">
    <location>
        <begin position="123"/>
        <end position="150"/>
    </location>
</feature>
<dbReference type="GeneID" id="66079816"/>
<gene>
    <name evidence="4" type="ORF">E1B28_010741</name>
</gene>
<dbReference type="InterPro" id="IPR011990">
    <property type="entry name" value="TPR-like_helical_dom_sf"/>
</dbReference>
<evidence type="ECO:0000256" key="1">
    <source>
        <dbReference type="ARBA" id="ARBA00022737"/>
    </source>
</evidence>
<evidence type="ECO:0000313" key="4">
    <source>
        <dbReference type="EMBL" id="KAG7089030.1"/>
    </source>
</evidence>
<dbReference type="SUPFAM" id="SSF48452">
    <property type="entry name" value="TPR-like"/>
    <property type="match status" value="1"/>
</dbReference>
<sequence length="557" mass="62583">MAQKLTRAQQLKDTANASFVKKEYKAASAKYSEAISLEVDDKDLNAVLYANRSACRLNQRKFLDAATDAIKATELNPTYAKAWARLATAKDMLKQPSESKSAWQKAVNALQRTDLTDDELKQKGQYERGLADAEEALKRAKADLNNQFENPVVVKECEAPWNIAFGLIPRLEREKNFESSAWVIASAYTYLEQGNMKMDSMVNDGEQTTVQLRALEPLSNAIMTDPRVFHLAKSEWISQLNEQLNAEVMVHGGWKDAGPAQIISEANARLAKEGWDKVRPALSVTIRAFILYAFVEGKLLRNFTTEVQYLGRAIEVLERGQKEWEHVSFKDRGAIFRDTFKRGVDKLYMDSLRELHDTEQDPHVQASILEELYEKSKSMIESVNNSPPPTRELDPAFAAAYYYHARGNAYAHQAFCCSRRGSQLTDSKEGLTLLQGAGFSYLKAADEFPEDDEWHTVYLTAAVENMLEGGAAVGLVLETLKRLRLAIPVAEKIWGAVMSRAGYKYRFQRALEFEPKLQRLLDEGKIMKDYGMCINLSSASAGGSFGDESFSVDLSKI</sequence>
<dbReference type="GO" id="GO:0006620">
    <property type="term" value="P:post-translational protein targeting to endoplasmic reticulum membrane"/>
    <property type="evidence" value="ECO:0007669"/>
    <property type="project" value="TreeGrafter"/>
</dbReference>
<dbReference type="Proteomes" id="UP001049176">
    <property type="component" value="Chromosome 7"/>
</dbReference>
<dbReference type="Gene3D" id="1.25.40.10">
    <property type="entry name" value="Tetratricopeptide repeat domain"/>
    <property type="match status" value="1"/>
</dbReference>
<dbReference type="PANTHER" id="PTHR45831">
    <property type="entry name" value="LD24721P"/>
    <property type="match status" value="1"/>
</dbReference>
<evidence type="ECO:0000256" key="3">
    <source>
        <dbReference type="SAM" id="Coils"/>
    </source>
</evidence>
<dbReference type="OrthoDB" id="2423701at2759"/>
<reference evidence="4" key="1">
    <citation type="journal article" date="2021" name="Genome Biol. Evol.">
        <title>The assembled and annotated genome of the fairy-ring fungus Marasmius oreades.</title>
        <authorList>
            <person name="Hiltunen M."/>
            <person name="Ament-Velasquez S.L."/>
            <person name="Johannesson H."/>
        </authorList>
    </citation>
    <scope>NUCLEOTIDE SEQUENCE</scope>
    <source>
        <strain evidence="4">03SP1</strain>
    </source>
</reference>
<dbReference type="GO" id="GO:0060090">
    <property type="term" value="F:molecular adaptor activity"/>
    <property type="evidence" value="ECO:0007669"/>
    <property type="project" value="TreeGrafter"/>
</dbReference>